<sequence>MTLKIRRMREDDVETVAHLEREIFPDPWSADSFYHEVANTKLSYPCVLTKDSIILAYAVVWFYAGELHIGNLAVRPSRQKQGLGGRLLQHILDRFSQAEVAYLEVRKSNKPAIRLYEKFGFIPLTVRKGYYSNGEDAIVMFKKCTK</sequence>
<evidence type="ECO:0000313" key="7">
    <source>
        <dbReference type="EMBL" id="HGY54873.1"/>
    </source>
</evidence>
<name>A0A7V4WUI6_CALAY</name>
<gene>
    <name evidence="7" type="primary">rimI</name>
    <name evidence="7" type="ORF">ENK44_04165</name>
</gene>
<dbReference type="PROSITE" id="PS51186">
    <property type="entry name" value="GNAT"/>
    <property type="match status" value="1"/>
</dbReference>
<comment type="subcellular location">
    <subcellularLocation>
        <location evidence="5">Cytoplasm</location>
    </subcellularLocation>
</comment>
<evidence type="ECO:0000259" key="6">
    <source>
        <dbReference type="PROSITE" id="PS51186"/>
    </source>
</evidence>
<dbReference type="GO" id="GO:0008999">
    <property type="term" value="F:protein-N-terminal-alanine acetyltransferase activity"/>
    <property type="evidence" value="ECO:0007669"/>
    <property type="project" value="UniProtKB-EC"/>
</dbReference>
<dbReference type="AlphaFoldDB" id="A0A7V4WUI6"/>
<evidence type="ECO:0000256" key="2">
    <source>
        <dbReference type="ARBA" id="ARBA00022490"/>
    </source>
</evidence>
<dbReference type="Pfam" id="PF00583">
    <property type="entry name" value="Acetyltransf_1"/>
    <property type="match status" value="1"/>
</dbReference>
<dbReference type="SUPFAM" id="SSF55729">
    <property type="entry name" value="Acyl-CoA N-acyltransferases (Nat)"/>
    <property type="match status" value="1"/>
</dbReference>
<comment type="caution">
    <text evidence="7">The sequence shown here is derived from an EMBL/GenBank/DDBJ whole genome shotgun (WGS) entry which is preliminary data.</text>
</comment>
<proteinExistence type="inferred from homology"/>
<dbReference type="PANTHER" id="PTHR43420">
    <property type="entry name" value="ACETYLTRANSFERASE"/>
    <property type="match status" value="1"/>
</dbReference>
<keyword evidence="3" id="KW-0808">Transferase</keyword>
<dbReference type="InterPro" id="IPR000182">
    <property type="entry name" value="GNAT_dom"/>
</dbReference>
<comment type="catalytic activity">
    <reaction evidence="5">
        <text>N-terminal L-alanyl-[ribosomal protein bS18] + acetyl-CoA = N-terminal N(alpha)-acetyl-L-alanyl-[ribosomal protein bS18] + CoA + H(+)</text>
        <dbReference type="Rhea" id="RHEA:43756"/>
        <dbReference type="Rhea" id="RHEA-COMP:10676"/>
        <dbReference type="Rhea" id="RHEA-COMP:10677"/>
        <dbReference type="ChEBI" id="CHEBI:15378"/>
        <dbReference type="ChEBI" id="CHEBI:57287"/>
        <dbReference type="ChEBI" id="CHEBI:57288"/>
        <dbReference type="ChEBI" id="CHEBI:64718"/>
        <dbReference type="ChEBI" id="CHEBI:83683"/>
        <dbReference type="EC" id="2.3.1.266"/>
    </reaction>
</comment>
<dbReference type="GO" id="GO:0005737">
    <property type="term" value="C:cytoplasm"/>
    <property type="evidence" value="ECO:0007669"/>
    <property type="project" value="UniProtKB-SubCell"/>
</dbReference>
<dbReference type="CDD" id="cd04301">
    <property type="entry name" value="NAT_SF"/>
    <property type="match status" value="1"/>
</dbReference>
<organism evidence="7">
    <name type="scientific">Caldithrix abyssi</name>
    <dbReference type="NCBI Taxonomy" id="187145"/>
    <lineage>
        <taxon>Bacteria</taxon>
        <taxon>Pseudomonadati</taxon>
        <taxon>Calditrichota</taxon>
        <taxon>Calditrichia</taxon>
        <taxon>Calditrichales</taxon>
        <taxon>Calditrichaceae</taxon>
        <taxon>Caldithrix</taxon>
    </lineage>
</organism>
<dbReference type="InterPro" id="IPR016181">
    <property type="entry name" value="Acyl_CoA_acyltransferase"/>
</dbReference>
<keyword evidence="2 5" id="KW-0963">Cytoplasm</keyword>
<dbReference type="EC" id="2.3.1.266" evidence="5"/>
<dbReference type="EMBL" id="DRQG01000034">
    <property type="protein sequence ID" value="HGY54873.1"/>
    <property type="molecule type" value="Genomic_DNA"/>
</dbReference>
<dbReference type="InterPro" id="IPR050680">
    <property type="entry name" value="YpeA/RimI_acetyltransf"/>
</dbReference>
<accession>A0A7V4WUI6</accession>
<feature type="domain" description="N-acetyltransferase" evidence="6">
    <location>
        <begin position="3"/>
        <end position="145"/>
    </location>
</feature>
<comment type="function">
    <text evidence="5">Acetylates the N-terminal alanine of ribosomal protein bS18.</text>
</comment>
<reference evidence="7" key="1">
    <citation type="journal article" date="2020" name="mSystems">
        <title>Genome- and Community-Level Interaction Insights into Carbon Utilization and Element Cycling Functions of Hydrothermarchaeota in Hydrothermal Sediment.</title>
        <authorList>
            <person name="Zhou Z."/>
            <person name="Liu Y."/>
            <person name="Xu W."/>
            <person name="Pan J."/>
            <person name="Luo Z.H."/>
            <person name="Li M."/>
        </authorList>
    </citation>
    <scope>NUCLEOTIDE SEQUENCE [LARGE SCALE GENOMIC DNA]</scope>
    <source>
        <strain evidence="7">HyVt-577</strain>
    </source>
</reference>
<dbReference type="PANTHER" id="PTHR43420:SF44">
    <property type="entry name" value="ACETYLTRANSFERASE YPEA"/>
    <property type="match status" value="1"/>
</dbReference>
<dbReference type="Proteomes" id="UP000885779">
    <property type="component" value="Unassembled WGS sequence"/>
</dbReference>
<comment type="similarity">
    <text evidence="1 5">Belongs to the acetyltransferase family. RimI subfamily.</text>
</comment>
<dbReference type="InterPro" id="IPR006464">
    <property type="entry name" value="AcTrfase_RimI/Ard1"/>
</dbReference>
<keyword evidence="4" id="KW-0012">Acyltransferase</keyword>
<evidence type="ECO:0000256" key="5">
    <source>
        <dbReference type="RuleBase" id="RU363094"/>
    </source>
</evidence>
<evidence type="ECO:0000256" key="4">
    <source>
        <dbReference type="ARBA" id="ARBA00023315"/>
    </source>
</evidence>
<dbReference type="NCBIfam" id="TIGR01575">
    <property type="entry name" value="rimI"/>
    <property type="match status" value="1"/>
</dbReference>
<dbReference type="Gene3D" id="3.40.630.30">
    <property type="match status" value="1"/>
</dbReference>
<evidence type="ECO:0000256" key="1">
    <source>
        <dbReference type="ARBA" id="ARBA00005395"/>
    </source>
</evidence>
<evidence type="ECO:0000256" key="3">
    <source>
        <dbReference type="ARBA" id="ARBA00022679"/>
    </source>
</evidence>
<protein>
    <recommendedName>
        <fullName evidence="5">[Ribosomal protein bS18]-alanine N-acetyltransferase</fullName>
        <ecNumber evidence="5">2.3.1.266</ecNumber>
    </recommendedName>
</protein>